<evidence type="ECO:0000313" key="2">
    <source>
        <dbReference type="Proteomes" id="UP001234297"/>
    </source>
</evidence>
<dbReference type="EMBL" id="CM056810">
    <property type="protein sequence ID" value="KAJ8642737.1"/>
    <property type="molecule type" value="Genomic_DNA"/>
</dbReference>
<comment type="caution">
    <text evidence="1">The sequence shown here is derived from an EMBL/GenBank/DDBJ whole genome shotgun (WGS) entry which is preliminary data.</text>
</comment>
<reference evidence="1 2" key="1">
    <citation type="journal article" date="2022" name="Hortic Res">
        <title>A haplotype resolved chromosomal level avocado genome allows analysis of novel avocado genes.</title>
        <authorList>
            <person name="Nath O."/>
            <person name="Fletcher S.J."/>
            <person name="Hayward A."/>
            <person name="Shaw L.M."/>
            <person name="Masouleh A.K."/>
            <person name="Furtado A."/>
            <person name="Henry R.J."/>
            <person name="Mitter N."/>
        </authorList>
    </citation>
    <scope>NUCLEOTIDE SEQUENCE [LARGE SCALE GENOMIC DNA]</scope>
    <source>
        <strain evidence="2">cv. Hass</strain>
    </source>
</reference>
<gene>
    <name evidence="1" type="ORF">MRB53_004485</name>
</gene>
<accession>A0ACC2MC52</accession>
<sequence length="85" mass="9932">MMVERVLRKEEEDRDGDRGCWDGQGRCVREGGFSPGEMRKRENRGGEVKKKEKKRGKGWWKRQEERGGRRVAGPVTSPKYNQEIP</sequence>
<dbReference type="Proteomes" id="UP001234297">
    <property type="component" value="Chromosome 2"/>
</dbReference>
<name>A0ACC2MC52_PERAE</name>
<keyword evidence="2" id="KW-1185">Reference proteome</keyword>
<evidence type="ECO:0000313" key="1">
    <source>
        <dbReference type="EMBL" id="KAJ8642737.1"/>
    </source>
</evidence>
<protein>
    <submittedName>
        <fullName evidence="1">Uncharacterized protein</fullName>
    </submittedName>
</protein>
<proteinExistence type="predicted"/>
<organism evidence="1 2">
    <name type="scientific">Persea americana</name>
    <name type="common">Avocado</name>
    <dbReference type="NCBI Taxonomy" id="3435"/>
    <lineage>
        <taxon>Eukaryota</taxon>
        <taxon>Viridiplantae</taxon>
        <taxon>Streptophyta</taxon>
        <taxon>Embryophyta</taxon>
        <taxon>Tracheophyta</taxon>
        <taxon>Spermatophyta</taxon>
        <taxon>Magnoliopsida</taxon>
        <taxon>Magnoliidae</taxon>
        <taxon>Laurales</taxon>
        <taxon>Lauraceae</taxon>
        <taxon>Persea</taxon>
    </lineage>
</organism>